<evidence type="ECO:0000313" key="1">
    <source>
        <dbReference type="EMBL" id="VVN71675.1"/>
    </source>
</evidence>
<proteinExistence type="predicted"/>
<dbReference type="AlphaFoldDB" id="A0A5E7S9Z6"/>
<sequence>MDRNIAYQFTAGTQGFDRAVDSIERNMRDARSTFNRELKAINTNTRAAMVLSDLFTRADTQAGELVFVDFE</sequence>
<protein>
    <submittedName>
        <fullName evidence="1">Uncharacterized protein</fullName>
    </submittedName>
</protein>
<gene>
    <name evidence="1" type="ORF">PS833_00456</name>
</gene>
<accession>A0A5E7S9Z6</accession>
<evidence type="ECO:0000313" key="2">
    <source>
        <dbReference type="Proteomes" id="UP000409037"/>
    </source>
</evidence>
<reference evidence="1 2" key="1">
    <citation type="submission" date="2019-09" db="EMBL/GenBank/DDBJ databases">
        <authorList>
            <person name="Chandra G."/>
            <person name="Truman W A."/>
        </authorList>
    </citation>
    <scope>NUCLEOTIDE SEQUENCE [LARGE SCALE GENOMIC DNA]</scope>
    <source>
        <strain evidence="1">PS833</strain>
    </source>
</reference>
<dbReference type="RefSeq" id="WP_191630706.1">
    <property type="nucleotide sequence ID" value="NZ_CABVHU010000001.1"/>
</dbReference>
<dbReference type="EMBL" id="CABVHU010000001">
    <property type="protein sequence ID" value="VVN71675.1"/>
    <property type="molecule type" value="Genomic_DNA"/>
</dbReference>
<organism evidence="1 2">
    <name type="scientific">Pseudomonas fluorescens</name>
    <dbReference type="NCBI Taxonomy" id="294"/>
    <lineage>
        <taxon>Bacteria</taxon>
        <taxon>Pseudomonadati</taxon>
        <taxon>Pseudomonadota</taxon>
        <taxon>Gammaproteobacteria</taxon>
        <taxon>Pseudomonadales</taxon>
        <taxon>Pseudomonadaceae</taxon>
        <taxon>Pseudomonas</taxon>
    </lineage>
</organism>
<dbReference type="Proteomes" id="UP000409037">
    <property type="component" value="Unassembled WGS sequence"/>
</dbReference>
<name>A0A5E7S9Z6_PSEFL</name>